<evidence type="ECO:0008006" key="4">
    <source>
        <dbReference type="Google" id="ProtNLM"/>
    </source>
</evidence>
<accession>A0A1H4FDQ1</accession>
<dbReference type="OrthoDB" id="1117657at2"/>
<evidence type="ECO:0000313" key="3">
    <source>
        <dbReference type="Proteomes" id="UP000198850"/>
    </source>
</evidence>
<keyword evidence="1" id="KW-0732">Signal</keyword>
<protein>
    <recommendedName>
        <fullName evidence="4">Adhesin</fullName>
    </recommendedName>
</protein>
<feature type="signal peptide" evidence="1">
    <location>
        <begin position="1"/>
        <end position="20"/>
    </location>
</feature>
<gene>
    <name evidence="2" type="ORF">SAMN05443550_107153</name>
</gene>
<reference evidence="2 3" key="1">
    <citation type="submission" date="2016-10" db="EMBL/GenBank/DDBJ databases">
        <authorList>
            <person name="de Groot N.N."/>
        </authorList>
    </citation>
    <scope>NUCLEOTIDE SEQUENCE [LARGE SCALE GENOMIC DNA]</scope>
    <source>
        <strain evidence="2 3">DSM 19033</strain>
    </source>
</reference>
<sequence length="426" mass="45948">MKKLVTWGVLILAGSNGAFAQGPSEPETTAHAAYAVNTSVSSSITAGQNLNDQIKVQDDDAVRVKNISKSFPAGKTDKVVLSNQFGSMLIKVWDRREVKIDISIRSYSNNDREAQELIDQVNINADKNGDVISCKTTIGNGNRWSGRNKRREVKVNYVVYLPASNALDLSQQFGNVNMGDFSGPLTAKVQYGDFNAGNLSDASNYISVQYGKTNIQELNKATIKQQYGSGLTIGTAGTLDLNAQYANVSITAIRGDALIKQQYGSGLKIGSVNNLDLDVQYASVNVTAIKGNATIKQQYNSLTIGNVGRLSLRSEYTGVNVGTLRGDGDFKMSYNNFNIGEVSPGCRSLIIDVDYVDVNLGFSDSFNGDFSVQKTYGAFRYGSSVRVNALGENDKHSSTKNYSGKIGNGGSARVQIKSDYGAVVFK</sequence>
<evidence type="ECO:0000313" key="2">
    <source>
        <dbReference type="EMBL" id="SEA95479.1"/>
    </source>
</evidence>
<proteinExistence type="predicted"/>
<dbReference type="Proteomes" id="UP000198850">
    <property type="component" value="Unassembled WGS sequence"/>
</dbReference>
<dbReference type="STRING" id="425514.SAMN05443550_107153"/>
<organism evidence="2 3">
    <name type="scientific">Pedobacter hartonius</name>
    <dbReference type="NCBI Taxonomy" id="425514"/>
    <lineage>
        <taxon>Bacteria</taxon>
        <taxon>Pseudomonadati</taxon>
        <taxon>Bacteroidota</taxon>
        <taxon>Sphingobacteriia</taxon>
        <taxon>Sphingobacteriales</taxon>
        <taxon>Sphingobacteriaceae</taxon>
        <taxon>Pedobacter</taxon>
    </lineage>
</organism>
<keyword evidence="3" id="KW-1185">Reference proteome</keyword>
<dbReference type="EMBL" id="FNRA01000007">
    <property type="protein sequence ID" value="SEA95479.1"/>
    <property type="molecule type" value="Genomic_DNA"/>
</dbReference>
<evidence type="ECO:0000256" key="1">
    <source>
        <dbReference type="SAM" id="SignalP"/>
    </source>
</evidence>
<dbReference type="RefSeq" id="WP_090557584.1">
    <property type="nucleotide sequence ID" value="NZ_FNRA01000007.1"/>
</dbReference>
<name>A0A1H4FDQ1_9SPHI</name>
<feature type="chain" id="PRO_5011725438" description="Adhesin" evidence="1">
    <location>
        <begin position="21"/>
        <end position="426"/>
    </location>
</feature>
<dbReference type="AlphaFoldDB" id="A0A1H4FDQ1"/>